<dbReference type="AlphaFoldDB" id="A0A4Z1P9W4"/>
<organism evidence="2 3">
    <name type="scientific">Venturia nashicola</name>
    <dbReference type="NCBI Taxonomy" id="86259"/>
    <lineage>
        <taxon>Eukaryota</taxon>
        <taxon>Fungi</taxon>
        <taxon>Dikarya</taxon>
        <taxon>Ascomycota</taxon>
        <taxon>Pezizomycotina</taxon>
        <taxon>Dothideomycetes</taxon>
        <taxon>Pleosporomycetidae</taxon>
        <taxon>Venturiales</taxon>
        <taxon>Venturiaceae</taxon>
        <taxon>Venturia</taxon>
    </lineage>
</organism>
<proteinExistence type="predicted"/>
<dbReference type="EMBL" id="SNSC02000004">
    <property type="protein sequence ID" value="TID24968.1"/>
    <property type="molecule type" value="Genomic_DNA"/>
</dbReference>
<evidence type="ECO:0000313" key="2">
    <source>
        <dbReference type="EMBL" id="TID24968.1"/>
    </source>
</evidence>
<sequence length="145" mass="16583">MSWKLLFGGWCVEAGSAQARRDERIGIEVWNRAGPAIMGPNYSGESNKHRDRDGTGRAPTSTYEEQLTELAQKSDILQVLHLYTLTRLHIDFRLIIAVVQMRRTFSTTWQLKIISVKVKYHVVEGVRLTIMPLSLFVAQLHLGQY</sequence>
<accession>A0A4Z1P9W4</accession>
<gene>
    <name evidence="2" type="ORF">E6O75_ATG04173</name>
</gene>
<evidence type="ECO:0000256" key="1">
    <source>
        <dbReference type="SAM" id="MobiDB-lite"/>
    </source>
</evidence>
<feature type="compositionally biased region" description="Basic and acidic residues" evidence="1">
    <location>
        <begin position="46"/>
        <end position="55"/>
    </location>
</feature>
<dbReference type="Proteomes" id="UP000298493">
    <property type="component" value="Unassembled WGS sequence"/>
</dbReference>
<evidence type="ECO:0000313" key="3">
    <source>
        <dbReference type="Proteomes" id="UP000298493"/>
    </source>
</evidence>
<reference evidence="2 3" key="1">
    <citation type="submission" date="2019-04" db="EMBL/GenBank/DDBJ databases">
        <title>High contiguity whole genome sequence and gene annotation resource for two Venturia nashicola isolates.</title>
        <authorList>
            <person name="Prokchorchik M."/>
            <person name="Won K."/>
            <person name="Lee Y."/>
            <person name="Choi E.D."/>
            <person name="Segonzac C."/>
            <person name="Sohn K.H."/>
        </authorList>
    </citation>
    <scope>NUCLEOTIDE SEQUENCE [LARGE SCALE GENOMIC DNA]</scope>
    <source>
        <strain evidence="2 3">PRI2</strain>
    </source>
</reference>
<name>A0A4Z1P9W4_9PEZI</name>
<comment type="caution">
    <text evidence="2">The sequence shown here is derived from an EMBL/GenBank/DDBJ whole genome shotgun (WGS) entry which is preliminary data.</text>
</comment>
<protein>
    <submittedName>
        <fullName evidence="2">Uncharacterized protein</fullName>
    </submittedName>
</protein>
<feature type="region of interest" description="Disordered" evidence="1">
    <location>
        <begin position="38"/>
        <end position="59"/>
    </location>
</feature>
<keyword evidence="3" id="KW-1185">Reference proteome</keyword>